<keyword evidence="1" id="KW-0229">DNA integration</keyword>
<name>R6MXX3_9FIRM</name>
<dbReference type="PANTHER" id="PTHR30461:SF23">
    <property type="entry name" value="DNA RECOMBINASE-RELATED"/>
    <property type="match status" value="1"/>
</dbReference>
<keyword evidence="2" id="KW-0238">DNA-binding</keyword>
<feature type="domain" description="Resolvase/invertase-type recombinase catalytic" evidence="6">
    <location>
        <begin position="18"/>
        <end position="166"/>
    </location>
</feature>
<accession>R6MXX3</accession>
<dbReference type="InterPro" id="IPR006118">
    <property type="entry name" value="Recombinase_CS"/>
</dbReference>
<dbReference type="InterPro" id="IPR038109">
    <property type="entry name" value="DNA_bind_recomb_sf"/>
</dbReference>
<evidence type="ECO:0000256" key="4">
    <source>
        <dbReference type="PIRSR" id="PIRSR606118-50"/>
    </source>
</evidence>
<organism evidence="8 9">
    <name type="scientific">[Clostridium] leptum CAG:27</name>
    <dbReference type="NCBI Taxonomy" id="1263068"/>
    <lineage>
        <taxon>Bacteria</taxon>
        <taxon>Bacillati</taxon>
        <taxon>Bacillota</taxon>
        <taxon>Clostridia</taxon>
        <taxon>Eubacteriales</taxon>
        <taxon>Oscillospiraceae</taxon>
        <taxon>Oscillospiraceae incertae sedis</taxon>
    </lineage>
</organism>
<proteinExistence type="predicted"/>
<dbReference type="SUPFAM" id="SSF53041">
    <property type="entry name" value="Resolvase-like"/>
    <property type="match status" value="1"/>
</dbReference>
<evidence type="ECO:0000313" key="9">
    <source>
        <dbReference type="Proteomes" id="UP000018168"/>
    </source>
</evidence>
<evidence type="ECO:0000256" key="3">
    <source>
        <dbReference type="ARBA" id="ARBA00023172"/>
    </source>
</evidence>
<dbReference type="GO" id="GO:0000150">
    <property type="term" value="F:DNA strand exchange activity"/>
    <property type="evidence" value="ECO:0007669"/>
    <property type="project" value="InterPro"/>
</dbReference>
<dbReference type="InterPro" id="IPR050639">
    <property type="entry name" value="SSR_resolvase"/>
</dbReference>
<feature type="domain" description="Recombinase" evidence="7">
    <location>
        <begin position="175"/>
        <end position="282"/>
    </location>
</feature>
<evidence type="ECO:0000256" key="5">
    <source>
        <dbReference type="PROSITE-ProRule" id="PRU10137"/>
    </source>
</evidence>
<dbReference type="EMBL" id="CBEP010000064">
    <property type="protein sequence ID" value="CDC04563.1"/>
    <property type="molecule type" value="Genomic_DNA"/>
</dbReference>
<dbReference type="PANTHER" id="PTHR30461">
    <property type="entry name" value="DNA-INVERTASE FROM LAMBDOID PROPHAGE"/>
    <property type="match status" value="1"/>
</dbReference>
<dbReference type="Pfam" id="PF07508">
    <property type="entry name" value="Recombinase"/>
    <property type="match status" value="1"/>
</dbReference>
<sequence>MYKASNGSGELMENKVIRVGGYIRVSTQEQAKEGYSIPAQTKCLKSYCSARNWILHELYIDPGYSGAKMERPALQKMLSDIKKGLVDLVLVYKLDRLSRSQKDTLYLIEDVFLKNEVAFVSINENFDTSSAFGRAMIGILSVFAQLEREQIKERTQMGLAERAKNGMWHGSGITPIGYDYDPASNQLVVNEYEAMQIREAFDLFVNQNYAFTKIVKTFRNKGYSHKHGVWAHSSKLRYILSNKTYIGRINWNGEDYPGKHDPIIPSSLFEAAQKKLAEKDWKLTDKPAKSPFDATQLLSGVLFCGNCGGRYYGAGCYRGSHDPNSPKRRYEHIYSCYSRTKTKLEMIKDPSCKNKNWKTETLDNYVITRIKNLRLEGEIENLIAKERPKNPGIDQRKALEKQIDDIDRQISRLLTLYQLEDVPTAEIGLRLSDLTRKKKTVEEAIENIPLYEPELSVAKAKSLLADAEEIFNCGTTEEKRSLIHALIRKIILTGNDVVIEWAFI</sequence>
<dbReference type="InterPro" id="IPR025827">
    <property type="entry name" value="Zn_ribbon_recom_dom"/>
</dbReference>
<dbReference type="InterPro" id="IPR011109">
    <property type="entry name" value="DNA_bind_recombinase_dom"/>
</dbReference>
<dbReference type="SMART" id="SM00857">
    <property type="entry name" value="Resolvase"/>
    <property type="match status" value="1"/>
</dbReference>
<dbReference type="Pfam" id="PF00239">
    <property type="entry name" value="Resolvase"/>
    <property type="match status" value="1"/>
</dbReference>
<comment type="caution">
    <text evidence="8">The sequence shown here is derived from an EMBL/GenBank/DDBJ whole genome shotgun (WGS) entry which is preliminary data.</text>
</comment>
<reference evidence="8" key="1">
    <citation type="submission" date="2012-11" db="EMBL/GenBank/DDBJ databases">
        <title>Dependencies among metagenomic species, viruses, plasmids and units of genetic variation.</title>
        <authorList>
            <person name="Nielsen H.B."/>
            <person name="Almeida M."/>
            <person name="Juncker A.S."/>
            <person name="Rasmussen S."/>
            <person name="Li J."/>
            <person name="Sunagawa S."/>
            <person name="Plichta D."/>
            <person name="Gautier L."/>
            <person name="Le Chatelier E."/>
            <person name="Peletier E."/>
            <person name="Bonde I."/>
            <person name="Nielsen T."/>
            <person name="Manichanh C."/>
            <person name="Arumugam M."/>
            <person name="Batto J."/>
            <person name="Santos M.B.Q.D."/>
            <person name="Blom N."/>
            <person name="Borruel N."/>
            <person name="Burgdorf K.S."/>
            <person name="Boumezbeur F."/>
            <person name="Casellas F."/>
            <person name="Dore J."/>
            <person name="Guarner F."/>
            <person name="Hansen T."/>
            <person name="Hildebrand F."/>
            <person name="Kaas R.S."/>
            <person name="Kennedy S."/>
            <person name="Kristiansen K."/>
            <person name="Kultima J.R."/>
            <person name="Leonard P."/>
            <person name="Levenez F."/>
            <person name="Lund O."/>
            <person name="Moumen B."/>
            <person name="Le Paslier D."/>
            <person name="Pons N."/>
            <person name="Pedersen O."/>
            <person name="Prifti E."/>
            <person name="Qin J."/>
            <person name="Raes J."/>
            <person name="Tap J."/>
            <person name="Tims S."/>
            <person name="Ussery D.W."/>
            <person name="Yamada T."/>
            <person name="MetaHit consortium"/>
            <person name="Renault P."/>
            <person name="Sicheritz-Ponten T."/>
            <person name="Bork P."/>
            <person name="Wang J."/>
            <person name="Brunak S."/>
            <person name="Ehrlich S.D."/>
        </authorList>
    </citation>
    <scope>NUCLEOTIDE SEQUENCE [LARGE SCALE GENOMIC DNA]</scope>
</reference>
<dbReference type="AlphaFoldDB" id="R6MXX3"/>
<dbReference type="Gene3D" id="3.40.50.1390">
    <property type="entry name" value="Resolvase, N-terminal catalytic domain"/>
    <property type="match status" value="1"/>
</dbReference>
<dbReference type="GO" id="GO:0003677">
    <property type="term" value="F:DNA binding"/>
    <property type="evidence" value="ECO:0007669"/>
    <property type="project" value="UniProtKB-KW"/>
</dbReference>
<evidence type="ECO:0000259" key="7">
    <source>
        <dbReference type="PROSITE" id="PS51737"/>
    </source>
</evidence>
<dbReference type="PROSITE" id="PS51737">
    <property type="entry name" value="RECOMBINASE_DNA_BIND"/>
    <property type="match status" value="1"/>
</dbReference>
<dbReference type="Proteomes" id="UP000018168">
    <property type="component" value="Unassembled WGS sequence"/>
</dbReference>
<feature type="active site" description="O-(5'-phospho-DNA)-serine intermediate" evidence="4 5">
    <location>
        <position position="26"/>
    </location>
</feature>
<keyword evidence="3" id="KW-0233">DNA recombination</keyword>
<dbReference type="InterPro" id="IPR036162">
    <property type="entry name" value="Resolvase-like_N_sf"/>
</dbReference>
<evidence type="ECO:0000256" key="1">
    <source>
        <dbReference type="ARBA" id="ARBA00022908"/>
    </source>
</evidence>
<gene>
    <name evidence="8" type="ORF">BN578_00098</name>
</gene>
<dbReference type="GO" id="GO:0015074">
    <property type="term" value="P:DNA integration"/>
    <property type="evidence" value="ECO:0007669"/>
    <property type="project" value="UniProtKB-KW"/>
</dbReference>
<dbReference type="Pfam" id="PF13408">
    <property type="entry name" value="Zn_ribbon_recom"/>
    <property type="match status" value="1"/>
</dbReference>
<evidence type="ECO:0000259" key="6">
    <source>
        <dbReference type="PROSITE" id="PS51736"/>
    </source>
</evidence>
<protein>
    <submittedName>
        <fullName evidence="8">Resolvase N-terminal domain protein</fullName>
    </submittedName>
</protein>
<dbReference type="InterPro" id="IPR006119">
    <property type="entry name" value="Resolv_N"/>
</dbReference>
<dbReference type="PROSITE" id="PS00397">
    <property type="entry name" value="RECOMBINASES_1"/>
    <property type="match status" value="1"/>
</dbReference>
<evidence type="ECO:0000256" key="2">
    <source>
        <dbReference type="ARBA" id="ARBA00023125"/>
    </source>
</evidence>
<dbReference type="PROSITE" id="PS51736">
    <property type="entry name" value="RECOMBINASES_3"/>
    <property type="match status" value="1"/>
</dbReference>
<evidence type="ECO:0000313" key="8">
    <source>
        <dbReference type="EMBL" id="CDC04563.1"/>
    </source>
</evidence>
<dbReference type="CDD" id="cd03768">
    <property type="entry name" value="SR_ResInv"/>
    <property type="match status" value="1"/>
</dbReference>
<dbReference type="Gene3D" id="3.90.1750.20">
    <property type="entry name" value="Putative Large Serine Recombinase, Chain B, Domain 2"/>
    <property type="match status" value="1"/>
</dbReference>